<dbReference type="SUPFAM" id="SSF49503">
    <property type="entry name" value="Cupredoxins"/>
    <property type="match status" value="1"/>
</dbReference>
<gene>
    <name evidence="7" type="ORF">BTJ68_08932</name>
</gene>
<dbReference type="OrthoDB" id="6109at2759"/>
<dbReference type="GO" id="GO:0003676">
    <property type="term" value="F:nucleic acid binding"/>
    <property type="evidence" value="ECO:0007669"/>
    <property type="project" value="InterPro"/>
</dbReference>
<evidence type="ECO:0000313" key="8">
    <source>
        <dbReference type="Proteomes" id="UP000194280"/>
    </source>
</evidence>
<feature type="compositionally biased region" description="Basic and acidic residues" evidence="3">
    <location>
        <begin position="1489"/>
        <end position="1499"/>
    </location>
</feature>
<dbReference type="Pfam" id="PF23726">
    <property type="entry name" value="Beta-prop_RSE1_2nd"/>
    <property type="match status" value="1"/>
</dbReference>
<feature type="domain" description="RSE1/DDB1/CPSF1 first beta-propeller" evidence="5">
    <location>
        <begin position="12"/>
        <end position="428"/>
    </location>
</feature>
<dbReference type="InterPro" id="IPR050358">
    <property type="entry name" value="RSE1/DDB1/CFT1"/>
</dbReference>
<dbReference type="Gene3D" id="2.130.10.10">
    <property type="entry name" value="YVTN repeat-like/Quinoprotein amine dehydrogenase"/>
    <property type="match status" value="2"/>
</dbReference>
<dbReference type="InterPro" id="IPR004871">
    <property type="entry name" value="RSE1/DDB1/CPSF1_C"/>
</dbReference>
<dbReference type="InterPro" id="IPR008972">
    <property type="entry name" value="Cupredoxin"/>
</dbReference>
<dbReference type="Pfam" id="PF10433">
    <property type="entry name" value="Beta-prop_RSE1_1st"/>
    <property type="match status" value="1"/>
</dbReference>
<reference evidence="7 8" key="1">
    <citation type="submission" date="2017-01" db="EMBL/GenBank/DDBJ databases">
        <title>The recent genome duplication of the halophilic yeast Hortaea werneckii: insights from long-read sequencing.</title>
        <authorList>
            <person name="Sinha S."/>
            <person name="Flibotte S."/>
            <person name="Neira M."/>
            <person name="Lenassi M."/>
            <person name="Gostincar C."/>
            <person name="Stajich J.E."/>
            <person name="Nislow C.E."/>
        </authorList>
    </citation>
    <scope>NUCLEOTIDE SEQUENCE [LARGE SCALE GENOMIC DNA]</scope>
    <source>
        <strain evidence="7 8">EXF-2000</strain>
    </source>
</reference>
<evidence type="ECO:0000259" key="5">
    <source>
        <dbReference type="Pfam" id="PF10433"/>
    </source>
</evidence>
<sequence length="1604" mass="174046">MQCYTELIPPSAVTHAVSLPFLGPHANNLVVAKTSLLQIFAAKHVIRTTADGGNDGSPKLALMGEYSLAGTVTALQPVKIGTSRTAGAALLVAFKDAKLSLIEWDPENYRINTISIHYYEGENIITQPFGPTIAESDSILTVDPSSRCAALKFGQRQLAILPFRQAGDEVAEEVENGLDTDMAEPQGSALKRTTTNAEAEEETKPTPYKPSFVLPLTMLDPALTHPVDLAFLHEYREPTFGILSSSQEPSCALLEERRDCLTYTVFTLDLEQRASTNLISVSKLPTDLWRVIPLALPVGGVLLVGTNEIVHIDQSGKTSAVAVNEFARQASNLNMADQSELDMKLEGCELEVIDSATGDMLLVQGNGNLAILTFKLVGRNIAGMTVAPVTHERGGYQNASAPSSVAVMSSRSVFIGSEDGDSALLGWTKDMSGLSRKRSHAQMVGAENAVDDVEDAEDMDDDDLYAPTNEAVKRTASVTSQSAGNDAASYHFHIQDELQSLAPINKTCFGSKPLPANDKLELLAGVGRGNASRVAFLSREIVPQRLRSTHFSNAKASFTACVRSKEVAASATEARDNLLFMFDGSETKVYNVTELSAMDESEEGSDDLYTERRETEFESEGETIAIGTLGNGTRLVQGRRTELRTYDHELGLSQIIPMVDEETDAELQVVAVSLSDPYVLVLRDDSSLQVLKIEKSGDVEPLDDSEASKASKWLSGCLYAGDLTGGQCCAFLLSEEGGLSVLGLPALELVYATPTLPFLPPVLWPNMAQRRGGKETLTELLVTDLGTKDVKRPYLIARTSLDDLAMYEPFWYAGDNSAPSDAGFEGLRWRKVPNTYVPKYDENLDTEAADARPALLKAAEIGGRHCVYVPGSSPSLLVKESTSLPRVLGLRSSAVNSFTSMNRTGLHDGFALVEGDGFLVEYNLPSGAAFGSGWHVQKLALGEPAEEVRHLAYHRGRGVYVVATCRLADFYLVDQEGHVETDGAALRPQIPQYTLHLLSAKSRQVIQSFPMPYTELITSLKVMQLEVSEHTHVQKPMVVVGTATQRGEDMPAKGAVTVFDIIDVVPDPDLPESGIKLEVAAREDTKGHVTALEPFPGGLIGTAQGLKIMIRGLKEDGSCLPVAFMDGLCQFTELKSLGRSGLWLAGDAWKGLWFGGFVEEPYRLSHLAKTRTHMEVIAADFLPFDGQLFIVIVDAEMDLHVMQYDPENPKTPKHLTAAMHNLFQLLTILSALPAGLCELLHVISVGKHDLAFEPNSIDAPVGSEVQFHFASGNFSVASSTYDDPCHPDGRFNSGSISVTEGMSEHVFAITILDNEPVWFYGAADDEQACQAGMVGVINAPRQQKPEMQITSPMYIGRAATQRGGRPVNRSQISAPKVLLSTSNVQLNNAEHIDGASPIENRSFSSGSSVVSSSAEDSDGSSRGNASVHSNDTITDASSVDESPMRTEPEPNHLSCYFKPAVDTHARSPSQSPSHSARPSLETPSIPQREPSHSKKAHETLHRKRSVQRMFSPPPTAREHRRSPTQESFVEAPKEGPFGRELAQLDEVAEEFGHVVRDAETEADLASMKKHDLAYYAASDYLSEIQSMIYSTFEDESADGRAGWI</sequence>
<dbReference type="InterPro" id="IPR058543">
    <property type="entry name" value="Beta-prop_RSE1/DDB1/CPSF1_2nd"/>
</dbReference>
<proteinExistence type="predicted"/>
<comment type="subcellular location">
    <subcellularLocation>
        <location evidence="1">Nucleus</location>
    </subcellularLocation>
</comment>
<feature type="domain" description="RSE1/DDB1/CPSF1 C-terminal" evidence="4">
    <location>
        <begin position="993"/>
        <end position="1213"/>
    </location>
</feature>
<evidence type="ECO:0000256" key="2">
    <source>
        <dbReference type="ARBA" id="ARBA00023242"/>
    </source>
</evidence>
<feature type="region of interest" description="Disordered" evidence="3">
    <location>
        <begin position="1393"/>
        <end position="1537"/>
    </location>
</feature>
<dbReference type="CDD" id="cd00920">
    <property type="entry name" value="Cupredoxin"/>
    <property type="match status" value="1"/>
</dbReference>
<feature type="region of interest" description="Disordered" evidence="3">
    <location>
        <begin position="178"/>
        <end position="207"/>
    </location>
</feature>
<evidence type="ECO:0000259" key="4">
    <source>
        <dbReference type="Pfam" id="PF03178"/>
    </source>
</evidence>
<protein>
    <recommendedName>
        <fullName evidence="9">Cleavage/polyadenylation specificity factor A subunit C-terminal domain-containing protein</fullName>
    </recommendedName>
</protein>
<feature type="domain" description="RSE1/DDB1/CPSF1 second beta-propeller" evidence="6">
    <location>
        <begin position="606"/>
        <end position="919"/>
    </location>
</feature>
<keyword evidence="8" id="KW-1185">Reference proteome</keyword>
<dbReference type="InterPro" id="IPR018846">
    <property type="entry name" value="Beta-prop_RSE1/DDB1/CPSF1_1st"/>
</dbReference>
<dbReference type="Proteomes" id="UP000194280">
    <property type="component" value="Unassembled WGS sequence"/>
</dbReference>
<evidence type="ECO:0000256" key="3">
    <source>
        <dbReference type="SAM" id="MobiDB-lite"/>
    </source>
</evidence>
<dbReference type="PANTHER" id="PTHR10644">
    <property type="entry name" value="DNA REPAIR/RNA PROCESSING CPSF FAMILY"/>
    <property type="match status" value="1"/>
</dbReference>
<organism evidence="7 8">
    <name type="scientific">Hortaea werneckii EXF-2000</name>
    <dbReference type="NCBI Taxonomy" id="1157616"/>
    <lineage>
        <taxon>Eukaryota</taxon>
        <taxon>Fungi</taxon>
        <taxon>Dikarya</taxon>
        <taxon>Ascomycota</taxon>
        <taxon>Pezizomycotina</taxon>
        <taxon>Dothideomycetes</taxon>
        <taxon>Dothideomycetidae</taxon>
        <taxon>Mycosphaerellales</taxon>
        <taxon>Teratosphaeriaceae</taxon>
        <taxon>Hortaea</taxon>
    </lineage>
</organism>
<dbReference type="InterPro" id="IPR015943">
    <property type="entry name" value="WD40/YVTN_repeat-like_dom_sf"/>
</dbReference>
<feature type="compositionally biased region" description="Low complexity" evidence="3">
    <location>
        <begin position="1402"/>
        <end position="1414"/>
    </location>
</feature>
<evidence type="ECO:0000313" key="7">
    <source>
        <dbReference type="EMBL" id="OTA30900.1"/>
    </source>
</evidence>
<dbReference type="VEuPathDB" id="FungiDB:BTJ68_08932"/>
<keyword evidence="2" id="KW-0539">Nucleus</keyword>
<dbReference type="Pfam" id="PF03178">
    <property type="entry name" value="CPSF_A"/>
    <property type="match status" value="1"/>
</dbReference>
<comment type="caution">
    <text evidence="7">The sequence shown here is derived from an EMBL/GenBank/DDBJ whole genome shotgun (WGS) entry which is preliminary data.</text>
</comment>
<dbReference type="STRING" id="1157616.A0A1Z5T4G6"/>
<feature type="compositionally biased region" description="Polar residues" evidence="3">
    <location>
        <begin position="1422"/>
        <end position="1440"/>
    </location>
</feature>
<evidence type="ECO:0008006" key="9">
    <source>
        <dbReference type="Google" id="ProtNLM"/>
    </source>
</evidence>
<dbReference type="FunCoup" id="A0A1Z5T4G6">
    <property type="interactions" value="1978"/>
</dbReference>
<name>A0A1Z5T4G6_HORWE</name>
<feature type="compositionally biased region" description="Polar residues" evidence="3">
    <location>
        <begin position="1466"/>
        <end position="1485"/>
    </location>
</feature>
<evidence type="ECO:0000256" key="1">
    <source>
        <dbReference type="ARBA" id="ARBA00004123"/>
    </source>
</evidence>
<dbReference type="Gene3D" id="2.60.40.420">
    <property type="entry name" value="Cupredoxins - blue copper proteins"/>
    <property type="match status" value="1"/>
</dbReference>
<evidence type="ECO:0000259" key="6">
    <source>
        <dbReference type="Pfam" id="PF23726"/>
    </source>
</evidence>
<accession>A0A1Z5T4G6</accession>
<dbReference type="EMBL" id="MUNK01000127">
    <property type="protein sequence ID" value="OTA30900.1"/>
    <property type="molecule type" value="Genomic_DNA"/>
</dbReference>
<dbReference type="GO" id="GO:0005634">
    <property type="term" value="C:nucleus"/>
    <property type="evidence" value="ECO:0007669"/>
    <property type="project" value="UniProtKB-SubCell"/>
</dbReference>
<dbReference type="InParanoid" id="A0A1Z5T4G6"/>